<dbReference type="EMBL" id="BPLR01000501">
    <property type="protein sequence ID" value="GIY95296.1"/>
    <property type="molecule type" value="Genomic_DNA"/>
</dbReference>
<evidence type="ECO:0000313" key="2">
    <source>
        <dbReference type="Proteomes" id="UP001054945"/>
    </source>
</evidence>
<dbReference type="AlphaFoldDB" id="A0AAV4XMV7"/>
<organism evidence="1 2">
    <name type="scientific">Caerostris extrusa</name>
    <name type="common">Bark spider</name>
    <name type="synonym">Caerostris bankana</name>
    <dbReference type="NCBI Taxonomy" id="172846"/>
    <lineage>
        <taxon>Eukaryota</taxon>
        <taxon>Metazoa</taxon>
        <taxon>Ecdysozoa</taxon>
        <taxon>Arthropoda</taxon>
        <taxon>Chelicerata</taxon>
        <taxon>Arachnida</taxon>
        <taxon>Araneae</taxon>
        <taxon>Araneomorphae</taxon>
        <taxon>Entelegynae</taxon>
        <taxon>Araneoidea</taxon>
        <taxon>Araneidae</taxon>
        <taxon>Caerostris</taxon>
    </lineage>
</organism>
<gene>
    <name evidence="1" type="ORF">CEXT_61621</name>
</gene>
<evidence type="ECO:0008006" key="3">
    <source>
        <dbReference type="Google" id="ProtNLM"/>
    </source>
</evidence>
<reference evidence="1 2" key="1">
    <citation type="submission" date="2021-06" db="EMBL/GenBank/DDBJ databases">
        <title>Caerostris extrusa draft genome.</title>
        <authorList>
            <person name="Kono N."/>
            <person name="Arakawa K."/>
        </authorList>
    </citation>
    <scope>NUCLEOTIDE SEQUENCE [LARGE SCALE GENOMIC DNA]</scope>
</reference>
<accession>A0AAV4XMV7</accession>
<comment type="caution">
    <text evidence="1">The sequence shown here is derived from an EMBL/GenBank/DDBJ whole genome shotgun (WGS) entry which is preliminary data.</text>
</comment>
<keyword evidence="2" id="KW-1185">Reference proteome</keyword>
<name>A0AAV4XMV7_CAEEX</name>
<sequence length="81" mass="9380">MYTTNHKSDSLKIAVKDFFNFNVFESIDHNRRHSVGSSRLVMAVLSAQNWYHSTKKGLLFHKEIQMALDLSQHVDPCEEIS</sequence>
<evidence type="ECO:0000313" key="1">
    <source>
        <dbReference type="EMBL" id="GIY95296.1"/>
    </source>
</evidence>
<dbReference type="Proteomes" id="UP001054945">
    <property type="component" value="Unassembled WGS sequence"/>
</dbReference>
<protein>
    <recommendedName>
        <fullName evidence="3">Transposase</fullName>
    </recommendedName>
</protein>
<proteinExistence type="predicted"/>